<dbReference type="InterPro" id="IPR016039">
    <property type="entry name" value="Thiolase-like"/>
</dbReference>
<comment type="caution">
    <text evidence="6">The sequence shown here is derived from an EMBL/GenBank/DDBJ whole genome shotgun (WGS) entry which is preliminary data.</text>
</comment>
<accession>X8CPR4</accession>
<dbReference type="SUPFAM" id="SSF53901">
    <property type="entry name" value="Thiolase-like"/>
    <property type="match status" value="1"/>
</dbReference>
<dbReference type="InterPro" id="IPR020841">
    <property type="entry name" value="PKS_Beta-ketoAc_synthase_dom"/>
</dbReference>
<evidence type="ECO:0000313" key="7">
    <source>
        <dbReference type="Proteomes" id="UP000020825"/>
    </source>
</evidence>
<dbReference type="Pfam" id="PF02801">
    <property type="entry name" value="Ketoacyl-synt_C"/>
    <property type="match status" value="1"/>
</dbReference>
<protein>
    <submittedName>
        <fullName evidence="6">Beta-ketoacyl synthase, C-terminal domain protein</fullName>
    </submittedName>
</protein>
<dbReference type="InterPro" id="IPR050091">
    <property type="entry name" value="PKS_NRPS_Biosynth_Enz"/>
</dbReference>
<evidence type="ECO:0000313" key="6">
    <source>
        <dbReference type="EMBL" id="EUA58372.1"/>
    </source>
</evidence>
<sequence>MITFSSAHMLAPDGRCKTFDAAADGYVRGEGCGVIVIKRLEDALRDGDRIRAVIRGSAINQDGASGGLTVPNGVAQQRVIADALKRADLEPRDVGYLEAHGTGTSLGDPIEAQAAGAVLGAGREPDQPLLMGSVKTNIGHLEAAAGIAGVIKVILSLENELLPQHLHFQNPSPHIPWDRLAVEVVKEATPWKRNGQRRIAGISSFGFAGTNAHVIVEEAPEQAVSAPAVPAPVDAPGGRRFSILPLSARTPAALMRLADEYRAWLGANPEATLADVCFTAGRGGRTWSTGPRWWSIRANPPWSCWARSPRSARRPVCIAENPMTHRRRRGCSPVRAANTPAWPGSCSTPSRCSPRR</sequence>
<dbReference type="InterPro" id="IPR014030">
    <property type="entry name" value="Ketoacyl_synth_N"/>
</dbReference>
<evidence type="ECO:0000256" key="3">
    <source>
        <dbReference type="ARBA" id="ARBA00023268"/>
    </source>
</evidence>
<dbReference type="Pfam" id="PF16197">
    <property type="entry name" value="KAsynt_C_assoc"/>
    <property type="match status" value="1"/>
</dbReference>
<reference evidence="6 7" key="1">
    <citation type="submission" date="2013-12" db="EMBL/GenBank/DDBJ databases">
        <authorList>
            <person name="Zelazny A."/>
            <person name="Olivier K."/>
            <person name="Holland S."/>
            <person name="Lenaerts A."/>
            <person name="Ordway D."/>
            <person name="DeGroote M.A."/>
            <person name="Parker T."/>
            <person name="Sizemore C."/>
            <person name="Tallon L.J."/>
            <person name="Sadzewicz L.K."/>
            <person name="Sengamalay N."/>
            <person name="Fraser C.M."/>
            <person name="Hine E."/>
            <person name="Shefchek K.A."/>
            <person name="Das S.P."/>
            <person name="Tettelin H."/>
        </authorList>
    </citation>
    <scope>NUCLEOTIDE SEQUENCE [LARGE SCALE GENOMIC DNA]</scope>
    <source>
        <strain evidence="6 7">1956</strain>
    </source>
</reference>
<dbReference type="PROSITE" id="PS52004">
    <property type="entry name" value="KS3_2"/>
    <property type="match status" value="1"/>
</dbReference>
<gene>
    <name evidence="6" type="ORF">I550_1515</name>
</gene>
<dbReference type="EMBL" id="JAOG01000001">
    <property type="protein sequence ID" value="EUA58372.1"/>
    <property type="molecule type" value="Genomic_DNA"/>
</dbReference>
<dbReference type="InterPro" id="IPR032821">
    <property type="entry name" value="PKS_assoc"/>
</dbReference>
<dbReference type="PANTHER" id="PTHR43775">
    <property type="entry name" value="FATTY ACID SYNTHASE"/>
    <property type="match status" value="1"/>
</dbReference>
<dbReference type="Pfam" id="PF00109">
    <property type="entry name" value="ketoacyl-synt"/>
    <property type="match status" value="1"/>
</dbReference>
<evidence type="ECO:0000256" key="2">
    <source>
        <dbReference type="ARBA" id="ARBA00022553"/>
    </source>
</evidence>
<dbReference type="PANTHER" id="PTHR43775:SF37">
    <property type="entry name" value="SI:DKEY-61P9.11"/>
    <property type="match status" value="1"/>
</dbReference>
<dbReference type="AlphaFoldDB" id="X8CPR4"/>
<dbReference type="Proteomes" id="UP000020825">
    <property type="component" value="Unassembled WGS sequence"/>
</dbReference>
<organism evidence="6 7">
    <name type="scientific">Mycobacterium intracellulare 1956</name>
    <dbReference type="NCBI Taxonomy" id="1299331"/>
    <lineage>
        <taxon>Bacteria</taxon>
        <taxon>Bacillati</taxon>
        <taxon>Actinomycetota</taxon>
        <taxon>Actinomycetes</taxon>
        <taxon>Mycobacteriales</taxon>
        <taxon>Mycobacteriaceae</taxon>
        <taxon>Mycobacterium</taxon>
        <taxon>Mycobacterium avium complex (MAC)</taxon>
    </lineage>
</organism>
<proteinExistence type="inferred from homology"/>
<name>X8CPR4_MYCIT</name>
<keyword evidence="3" id="KW-0511">Multifunctional enzyme</keyword>
<dbReference type="CDD" id="cd00833">
    <property type="entry name" value="PKS"/>
    <property type="match status" value="1"/>
</dbReference>
<keyword evidence="2" id="KW-0597">Phosphoprotein</keyword>
<keyword evidence="4" id="KW-0808">Transferase</keyword>
<comment type="similarity">
    <text evidence="4">Belongs to the thiolase-like superfamily. Beta-ketoacyl-ACP synthases family.</text>
</comment>
<evidence type="ECO:0000259" key="5">
    <source>
        <dbReference type="PROSITE" id="PS52004"/>
    </source>
</evidence>
<dbReference type="PATRIC" id="fig|1299331.3.peg.1469"/>
<evidence type="ECO:0000256" key="4">
    <source>
        <dbReference type="RuleBase" id="RU003694"/>
    </source>
</evidence>
<evidence type="ECO:0000256" key="1">
    <source>
        <dbReference type="ARBA" id="ARBA00022450"/>
    </source>
</evidence>
<dbReference type="GO" id="GO:0006633">
    <property type="term" value="P:fatty acid biosynthetic process"/>
    <property type="evidence" value="ECO:0007669"/>
    <property type="project" value="TreeGrafter"/>
</dbReference>
<keyword evidence="1" id="KW-0596">Phosphopantetheine</keyword>
<dbReference type="Gene3D" id="3.40.47.10">
    <property type="match status" value="1"/>
</dbReference>
<dbReference type="InterPro" id="IPR014031">
    <property type="entry name" value="Ketoacyl_synth_C"/>
</dbReference>
<dbReference type="SMART" id="SM00825">
    <property type="entry name" value="PKS_KS"/>
    <property type="match status" value="1"/>
</dbReference>
<feature type="domain" description="Ketosynthase family 3 (KS3)" evidence="5">
    <location>
        <begin position="1"/>
        <end position="218"/>
    </location>
</feature>
<dbReference type="GO" id="GO:0004312">
    <property type="term" value="F:fatty acid synthase activity"/>
    <property type="evidence" value="ECO:0007669"/>
    <property type="project" value="TreeGrafter"/>
</dbReference>